<dbReference type="InterPro" id="IPR038277">
    <property type="entry name" value="UreF_sf"/>
</dbReference>
<comment type="function">
    <text evidence="3">Required for maturation of urease via the functional incorporation of the urease nickel metallocenter.</text>
</comment>
<dbReference type="PANTHER" id="PTHR33620:SF1">
    <property type="entry name" value="UREASE ACCESSORY PROTEIN F"/>
    <property type="match status" value="1"/>
</dbReference>
<evidence type="ECO:0000313" key="4">
    <source>
        <dbReference type="EMBL" id="SNV54603.1"/>
    </source>
</evidence>
<comment type="subcellular location">
    <subcellularLocation>
        <location evidence="3">Cytoplasm</location>
    </subcellularLocation>
</comment>
<dbReference type="AlphaFoldDB" id="A0A239Y889"/>
<dbReference type="KEGG" id="sste:SAMEA4384403_0101"/>
<dbReference type="OrthoDB" id="9798772at2"/>
<dbReference type="EMBL" id="LT906462">
    <property type="protein sequence ID" value="SNV54603.1"/>
    <property type="molecule type" value="Genomic_DNA"/>
</dbReference>
<evidence type="ECO:0000256" key="1">
    <source>
        <dbReference type="ARBA" id="ARBA00022988"/>
    </source>
</evidence>
<organism evidence="4 5">
    <name type="scientific">Mammaliicoccus stepanovicii</name>
    <dbReference type="NCBI Taxonomy" id="643214"/>
    <lineage>
        <taxon>Bacteria</taxon>
        <taxon>Bacillati</taxon>
        <taxon>Bacillota</taxon>
        <taxon>Bacilli</taxon>
        <taxon>Bacillales</taxon>
        <taxon>Staphylococcaceae</taxon>
        <taxon>Mammaliicoccus</taxon>
    </lineage>
</organism>
<dbReference type="GO" id="GO:0005737">
    <property type="term" value="C:cytoplasm"/>
    <property type="evidence" value="ECO:0007669"/>
    <property type="project" value="UniProtKB-SubCell"/>
</dbReference>
<keyword evidence="3" id="KW-0963">Cytoplasm</keyword>
<reference evidence="4 5" key="1">
    <citation type="submission" date="2017-06" db="EMBL/GenBank/DDBJ databases">
        <authorList>
            <consortium name="Pathogen Informatics"/>
        </authorList>
    </citation>
    <scope>NUCLEOTIDE SEQUENCE [LARGE SCALE GENOMIC DNA]</scope>
    <source>
        <strain evidence="4 5">NCTC13839</strain>
    </source>
</reference>
<accession>A0A239Y889</accession>
<dbReference type="HAMAP" id="MF_01385">
    <property type="entry name" value="UreF"/>
    <property type="match status" value="1"/>
</dbReference>
<keyword evidence="2 3" id="KW-0143">Chaperone</keyword>
<dbReference type="Pfam" id="PF01730">
    <property type="entry name" value="UreF"/>
    <property type="match status" value="1"/>
</dbReference>
<evidence type="ECO:0000256" key="3">
    <source>
        <dbReference type="HAMAP-Rule" id="MF_01385"/>
    </source>
</evidence>
<comment type="subunit">
    <text evidence="3">UreD, UreF and UreG form a complex that acts as a GTP-hydrolysis-dependent molecular chaperone, activating the urease apoprotein by helping to assemble the nickel containing metallocenter of UreC. The UreE protein probably delivers the nickel.</text>
</comment>
<keyword evidence="1 3" id="KW-0996">Nickel insertion</keyword>
<comment type="similarity">
    <text evidence="3">Belongs to the UreF family.</text>
</comment>
<dbReference type="Gene3D" id="1.10.4190.10">
    <property type="entry name" value="Urease accessory protein UreF"/>
    <property type="match status" value="1"/>
</dbReference>
<sequence length="229" mass="26709">MINQQDLRLFQFCDSQIPTGAFSHSFGLETYIQKNRVYDGPSFTQWLKQFLKEQLVYSDCLAMRVIYEALKNNDMDTVMKYDNLLFVQNLPKETRTGSKQMGTRLLKLAMELYESEWLVQYQKKVSEKKAYAHPAICFVMIGYKLEVSIERIIEYYLYQNIVSLTQNAVRAIPLGQTEGQKMITTIIPEIESMKNMVFELKEEDFGITAPGLEINQMEHEHLGVRIFIS</sequence>
<dbReference type="PIRSF" id="PIRSF009467">
    <property type="entry name" value="Ureas_acces_UreF"/>
    <property type="match status" value="1"/>
</dbReference>
<dbReference type="GO" id="GO:0016151">
    <property type="term" value="F:nickel cation binding"/>
    <property type="evidence" value="ECO:0007669"/>
    <property type="project" value="UniProtKB-UniRule"/>
</dbReference>
<evidence type="ECO:0000313" key="5">
    <source>
        <dbReference type="Proteomes" id="UP000242084"/>
    </source>
</evidence>
<gene>
    <name evidence="3 4" type="primary">ureF</name>
    <name evidence="4" type="ORF">SAMEA4384403_00101</name>
</gene>
<dbReference type="Proteomes" id="UP000242084">
    <property type="component" value="Chromosome 1"/>
</dbReference>
<dbReference type="RefSeq" id="WP_095085286.1">
    <property type="nucleotide sequence ID" value="NZ_BMDM01000011.1"/>
</dbReference>
<dbReference type="InterPro" id="IPR002639">
    <property type="entry name" value="UreF"/>
</dbReference>
<dbReference type="PANTHER" id="PTHR33620">
    <property type="entry name" value="UREASE ACCESSORY PROTEIN F"/>
    <property type="match status" value="1"/>
</dbReference>
<protein>
    <recommendedName>
        <fullName evidence="3">Urease accessory protein UreF</fullName>
    </recommendedName>
</protein>
<keyword evidence="5" id="KW-1185">Reference proteome</keyword>
<proteinExistence type="inferred from homology"/>
<evidence type="ECO:0000256" key="2">
    <source>
        <dbReference type="ARBA" id="ARBA00023186"/>
    </source>
</evidence>
<name>A0A239Y889_9STAP</name>